<dbReference type="InterPro" id="IPR012259">
    <property type="entry name" value="DHFR"/>
</dbReference>
<dbReference type="OrthoDB" id="414698at2759"/>
<evidence type="ECO:0000259" key="8">
    <source>
        <dbReference type="PROSITE" id="PS51330"/>
    </source>
</evidence>
<evidence type="ECO:0000256" key="2">
    <source>
        <dbReference type="ARBA" id="ARBA00012856"/>
    </source>
</evidence>
<evidence type="ECO:0000256" key="7">
    <source>
        <dbReference type="RuleBase" id="RU004474"/>
    </source>
</evidence>
<dbReference type="RefSeq" id="XP_015469330.1">
    <property type="nucleotide sequence ID" value="XM_015609832.1"/>
</dbReference>
<organism evidence="9 10">
    <name type="scientific">Debaryomyces fabryi</name>
    <dbReference type="NCBI Taxonomy" id="58627"/>
    <lineage>
        <taxon>Eukaryota</taxon>
        <taxon>Fungi</taxon>
        <taxon>Dikarya</taxon>
        <taxon>Ascomycota</taxon>
        <taxon>Saccharomycotina</taxon>
        <taxon>Pichiomycetes</taxon>
        <taxon>Debaryomycetaceae</taxon>
        <taxon>Debaryomyces</taxon>
    </lineage>
</organism>
<protein>
    <recommendedName>
        <fullName evidence="3">Dihydrofolate reductase</fullName>
        <ecNumber evidence="2">1.5.1.3</ecNumber>
    </recommendedName>
</protein>
<evidence type="ECO:0000256" key="3">
    <source>
        <dbReference type="ARBA" id="ARBA00018886"/>
    </source>
</evidence>
<dbReference type="InterPro" id="IPR001796">
    <property type="entry name" value="DHFR_dom"/>
</dbReference>
<keyword evidence="4" id="KW-0554">One-carbon metabolism</keyword>
<dbReference type="PANTHER" id="PTHR48069">
    <property type="entry name" value="DIHYDROFOLATE REDUCTASE"/>
    <property type="match status" value="1"/>
</dbReference>
<dbReference type="GO" id="GO:0006730">
    <property type="term" value="P:one-carbon metabolic process"/>
    <property type="evidence" value="ECO:0007669"/>
    <property type="project" value="UniProtKB-KW"/>
</dbReference>
<comment type="caution">
    <text evidence="9">The sequence shown here is derived from an EMBL/GenBank/DDBJ whole genome shotgun (WGS) entry which is preliminary data.</text>
</comment>
<dbReference type="EC" id="1.5.1.3" evidence="2"/>
<evidence type="ECO:0000256" key="5">
    <source>
        <dbReference type="ARBA" id="ARBA00022857"/>
    </source>
</evidence>
<dbReference type="PROSITE" id="PS00075">
    <property type="entry name" value="DHFR_1"/>
    <property type="match status" value="1"/>
</dbReference>
<dbReference type="GO" id="GO:0005739">
    <property type="term" value="C:mitochondrion"/>
    <property type="evidence" value="ECO:0007669"/>
    <property type="project" value="TreeGrafter"/>
</dbReference>
<evidence type="ECO:0000256" key="4">
    <source>
        <dbReference type="ARBA" id="ARBA00022563"/>
    </source>
</evidence>
<dbReference type="PROSITE" id="PS51330">
    <property type="entry name" value="DHFR_2"/>
    <property type="match status" value="1"/>
</dbReference>
<feature type="domain" description="DHFR" evidence="8">
    <location>
        <begin position="11"/>
        <end position="204"/>
    </location>
</feature>
<dbReference type="GO" id="GO:0050661">
    <property type="term" value="F:NADP binding"/>
    <property type="evidence" value="ECO:0007669"/>
    <property type="project" value="InterPro"/>
</dbReference>
<dbReference type="GeneID" id="26838011"/>
<dbReference type="PRINTS" id="PR00070">
    <property type="entry name" value="DHFR"/>
</dbReference>
<evidence type="ECO:0000313" key="10">
    <source>
        <dbReference type="Proteomes" id="UP000054251"/>
    </source>
</evidence>
<dbReference type="Proteomes" id="UP000054251">
    <property type="component" value="Unassembled WGS sequence"/>
</dbReference>
<dbReference type="UniPathway" id="UPA00077">
    <property type="reaction ID" value="UER00158"/>
</dbReference>
<dbReference type="GO" id="GO:0046654">
    <property type="term" value="P:tetrahydrofolate biosynthetic process"/>
    <property type="evidence" value="ECO:0007669"/>
    <property type="project" value="UniProtKB-UniPathway"/>
</dbReference>
<dbReference type="Gene3D" id="3.40.430.10">
    <property type="entry name" value="Dihydrofolate Reductase, subunit A"/>
    <property type="match status" value="1"/>
</dbReference>
<dbReference type="GO" id="GO:0004146">
    <property type="term" value="F:dihydrofolate reductase activity"/>
    <property type="evidence" value="ECO:0007669"/>
    <property type="project" value="UniProtKB-EC"/>
</dbReference>
<dbReference type="AlphaFoldDB" id="A0A0V1Q483"/>
<dbReference type="GO" id="GO:0046452">
    <property type="term" value="P:dihydrofolate metabolic process"/>
    <property type="evidence" value="ECO:0007669"/>
    <property type="project" value="TreeGrafter"/>
</dbReference>
<keyword evidence="6" id="KW-0560">Oxidoreductase</keyword>
<dbReference type="EMBL" id="LMYN01000012">
    <property type="protein sequence ID" value="KSA03228.1"/>
    <property type="molecule type" value="Genomic_DNA"/>
</dbReference>
<gene>
    <name evidence="9" type="ORF">AC631_01002</name>
</gene>
<dbReference type="InterPro" id="IPR017925">
    <property type="entry name" value="DHFR_CS"/>
</dbReference>
<comment type="pathway">
    <text evidence="1">Cofactor biosynthesis; tetrahydrofolate biosynthesis; 5,6,7,8-tetrahydrofolate from 7,8-dihydrofolate: step 1/1.</text>
</comment>
<dbReference type="Pfam" id="PF00186">
    <property type="entry name" value="DHFR_1"/>
    <property type="match status" value="1"/>
</dbReference>
<evidence type="ECO:0000256" key="1">
    <source>
        <dbReference type="ARBA" id="ARBA00004903"/>
    </source>
</evidence>
<keyword evidence="10" id="KW-1185">Reference proteome</keyword>
<evidence type="ECO:0000256" key="6">
    <source>
        <dbReference type="ARBA" id="ARBA00023002"/>
    </source>
</evidence>
<dbReference type="PANTHER" id="PTHR48069:SF3">
    <property type="entry name" value="DIHYDROFOLATE REDUCTASE"/>
    <property type="match status" value="1"/>
</dbReference>
<sequence length="206" mass="23365">MTVTSGKASPPIAMIVAALLPELGIGIKGKMPWRLKQEIKYFKNVTTTTKDPNSINAVIMGRKTWESIPTKFRPLPGRLNIVLSRSYVNHGSNDENIILTNSIENALDKIEGYGKPVEKIFVIGGSELYNKLISHEKVQHLLITEIKSTKPVEVDTWLKFPIYTESSDWAKQSNEDLLKFTGIDNEDVEVTEGDFTYKYTYWKKKV</sequence>
<name>A0A0V1Q483_9ASCO</name>
<reference evidence="9 10" key="1">
    <citation type="submission" date="2015-11" db="EMBL/GenBank/DDBJ databases">
        <title>The genome of Debaryomyces fabryi.</title>
        <authorList>
            <person name="Tafer H."/>
            <person name="Lopandic K."/>
        </authorList>
    </citation>
    <scope>NUCLEOTIDE SEQUENCE [LARGE SCALE GENOMIC DNA]</scope>
    <source>
        <strain evidence="9 10">CBS 789</strain>
    </source>
</reference>
<comment type="similarity">
    <text evidence="7">Belongs to the dihydrofolate reductase family.</text>
</comment>
<keyword evidence="5" id="KW-0521">NADP</keyword>
<dbReference type="InterPro" id="IPR024072">
    <property type="entry name" value="DHFR-like_dom_sf"/>
</dbReference>
<proteinExistence type="inferred from homology"/>
<dbReference type="SUPFAM" id="SSF53597">
    <property type="entry name" value="Dihydrofolate reductase-like"/>
    <property type="match status" value="1"/>
</dbReference>
<evidence type="ECO:0000313" key="9">
    <source>
        <dbReference type="EMBL" id="KSA03228.1"/>
    </source>
</evidence>
<accession>A0A0V1Q483</accession>
<dbReference type="CDD" id="cd00209">
    <property type="entry name" value="DHFR"/>
    <property type="match status" value="1"/>
</dbReference>
<dbReference type="GO" id="GO:0046655">
    <property type="term" value="P:folic acid metabolic process"/>
    <property type="evidence" value="ECO:0007669"/>
    <property type="project" value="TreeGrafter"/>
</dbReference>